<evidence type="ECO:0000313" key="1">
    <source>
        <dbReference type="EMBL" id="MBD2180531.1"/>
    </source>
</evidence>
<dbReference type="RefSeq" id="WP_190462822.1">
    <property type="nucleotide sequence ID" value="NZ_JACJPW010000009.1"/>
</dbReference>
<protein>
    <submittedName>
        <fullName evidence="1">Uncharacterized protein</fullName>
    </submittedName>
</protein>
<reference evidence="1" key="1">
    <citation type="journal article" date="2015" name="ISME J.">
        <title>Draft Genome Sequence of Streptomyces incarnatus NRRL8089, which Produces the Nucleoside Antibiotic Sinefungin.</title>
        <authorList>
            <person name="Oshima K."/>
            <person name="Hattori M."/>
            <person name="Shimizu H."/>
            <person name="Fukuda K."/>
            <person name="Nemoto M."/>
            <person name="Inagaki K."/>
            <person name="Tamura T."/>
        </authorList>
    </citation>
    <scope>NUCLEOTIDE SEQUENCE</scope>
    <source>
        <strain evidence="1">FACHB-1375</strain>
    </source>
</reference>
<keyword evidence="2" id="KW-1185">Reference proteome</keyword>
<sequence length="71" mass="8112">MVSPELLTSIQRLTRADKLYIMQVSISELAQQETDLIKPDRSYPILSPYDAFEAANTMLKVLQDSKSQDHE</sequence>
<accession>A0A926ZH49</accession>
<reference evidence="1" key="2">
    <citation type="submission" date="2020-08" db="EMBL/GenBank/DDBJ databases">
        <authorList>
            <person name="Chen M."/>
            <person name="Teng W."/>
            <person name="Zhao L."/>
            <person name="Hu C."/>
            <person name="Zhou Y."/>
            <person name="Han B."/>
            <person name="Song L."/>
            <person name="Shu W."/>
        </authorList>
    </citation>
    <scope>NUCLEOTIDE SEQUENCE</scope>
    <source>
        <strain evidence="1">FACHB-1375</strain>
    </source>
</reference>
<dbReference type="Proteomes" id="UP000641646">
    <property type="component" value="Unassembled WGS sequence"/>
</dbReference>
<evidence type="ECO:0000313" key="2">
    <source>
        <dbReference type="Proteomes" id="UP000641646"/>
    </source>
</evidence>
<dbReference type="AlphaFoldDB" id="A0A926ZH49"/>
<gene>
    <name evidence="1" type="ORF">H6G03_05330</name>
</gene>
<proteinExistence type="predicted"/>
<organism evidence="1 2">
    <name type="scientific">Aerosakkonema funiforme FACHB-1375</name>
    <dbReference type="NCBI Taxonomy" id="2949571"/>
    <lineage>
        <taxon>Bacteria</taxon>
        <taxon>Bacillati</taxon>
        <taxon>Cyanobacteriota</taxon>
        <taxon>Cyanophyceae</taxon>
        <taxon>Oscillatoriophycideae</taxon>
        <taxon>Aerosakkonematales</taxon>
        <taxon>Aerosakkonemataceae</taxon>
        <taxon>Aerosakkonema</taxon>
    </lineage>
</organism>
<dbReference type="EMBL" id="JACJPW010000009">
    <property type="protein sequence ID" value="MBD2180531.1"/>
    <property type="molecule type" value="Genomic_DNA"/>
</dbReference>
<comment type="caution">
    <text evidence="1">The sequence shown here is derived from an EMBL/GenBank/DDBJ whole genome shotgun (WGS) entry which is preliminary data.</text>
</comment>
<name>A0A926ZH49_9CYAN</name>